<dbReference type="Proteomes" id="UP001497516">
    <property type="component" value="Chromosome 3"/>
</dbReference>
<evidence type="ECO:0000256" key="1">
    <source>
        <dbReference type="SAM" id="MobiDB-lite"/>
    </source>
</evidence>
<organism evidence="2 3">
    <name type="scientific">Linum trigynum</name>
    <dbReference type="NCBI Taxonomy" id="586398"/>
    <lineage>
        <taxon>Eukaryota</taxon>
        <taxon>Viridiplantae</taxon>
        <taxon>Streptophyta</taxon>
        <taxon>Embryophyta</taxon>
        <taxon>Tracheophyta</taxon>
        <taxon>Spermatophyta</taxon>
        <taxon>Magnoliopsida</taxon>
        <taxon>eudicotyledons</taxon>
        <taxon>Gunneridae</taxon>
        <taxon>Pentapetalae</taxon>
        <taxon>rosids</taxon>
        <taxon>fabids</taxon>
        <taxon>Malpighiales</taxon>
        <taxon>Linaceae</taxon>
        <taxon>Linum</taxon>
    </lineage>
</organism>
<proteinExistence type="predicted"/>
<keyword evidence="3" id="KW-1185">Reference proteome</keyword>
<evidence type="ECO:0000313" key="3">
    <source>
        <dbReference type="Proteomes" id="UP001497516"/>
    </source>
</evidence>
<reference evidence="2 3" key="1">
    <citation type="submission" date="2024-04" db="EMBL/GenBank/DDBJ databases">
        <authorList>
            <person name="Fracassetti M."/>
        </authorList>
    </citation>
    <scope>NUCLEOTIDE SEQUENCE [LARGE SCALE GENOMIC DNA]</scope>
</reference>
<dbReference type="EMBL" id="OZ034816">
    <property type="protein sequence ID" value="CAL1377512.1"/>
    <property type="molecule type" value="Genomic_DNA"/>
</dbReference>
<gene>
    <name evidence="2" type="ORF">LTRI10_LOCUS19160</name>
</gene>
<accession>A0AAV2DVJ0</accession>
<feature type="region of interest" description="Disordered" evidence="1">
    <location>
        <begin position="18"/>
        <end position="108"/>
    </location>
</feature>
<feature type="compositionally biased region" description="Low complexity" evidence="1">
    <location>
        <begin position="83"/>
        <end position="94"/>
    </location>
</feature>
<name>A0AAV2DVJ0_9ROSI</name>
<dbReference type="AlphaFoldDB" id="A0AAV2DVJ0"/>
<evidence type="ECO:0000313" key="2">
    <source>
        <dbReference type="EMBL" id="CAL1377512.1"/>
    </source>
</evidence>
<protein>
    <submittedName>
        <fullName evidence="2">Uncharacterized protein</fullName>
    </submittedName>
</protein>
<sequence>MTGWEHRSSLMFKGKLGRLSTLGRTDPPPSESCENIIPGGGGGGTHCLSPRGFKIHRSSQLKIGRSPPAVVSPSLRPADPHRGQSLLSHGGSSRSLEEAEPSPVHRHGLQRELIIEEKGRVGMEEMDRQAGDMSVTMIPRIEPRRRRLLLEGSDDKIFERTVPGKAKPAEIEGKKKGSRLVKACGNSVAATLQGTSSRFFSGQGEISYKD</sequence>